<organism evidence="1 2">
    <name type="scientific">Goodea atripinnis</name>
    <dbReference type="NCBI Taxonomy" id="208336"/>
    <lineage>
        <taxon>Eukaryota</taxon>
        <taxon>Metazoa</taxon>
        <taxon>Chordata</taxon>
        <taxon>Craniata</taxon>
        <taxon>Vertebrata</taxon>
        <taxon>Euteleostomi</taxon>
        <taxon>Actinopterygii</taxon>
        <taxon>Neopterygii</taxon>
        <taxon>Teleostei</taxon>
        <taxon>Neoteleostei</taxon>
        <taxon>Acanthomorphata</taxon>
        <taxon>Ovalentaria</taxon>
        <taxon>Atherinomorphae</taxon>
        <taxon>Cyprinodontiformes</taxon>
        <taxon>Goodeidae</taxon>
        <taxon>Goodea</taxon>
    </lineage>
</organism>
<accession>A0ABV0MFA7</accession>
<evidence type="ECO:0000313" key="2">
    <source>
        <dbReference type="Proteomes" id="UP001476798"/>
    </source>
</evidence>
<name>A0ABV0MFA7_9TELE</name>
<protein>
    <submittedName>
        <fullName evidence="1">Uncharacterized protein</fullName>
    </submittedName>
</protein>
<dbReference type="Proteomes" id="UP001476798">
    <property type="component" value="Unassembled WGS sequence"/>
</dbReference>
<evidence type="ECO:0000313" key="1">
    <source>
        <dbReference type="EMBL" id="MEQ2157774.1"/>
    </source>
</evidence>
<comment type="caution">
    <text evidence="1">The sequence shown here is derived from an EMBL/GenBank/DDBJ whole genome shotgun (WGS) entry which is preliminary data.</text>
</comment>
<keyword evidence="2" id="KW-1185">Reference proteome</keyword>
<reference evidence="1 2" key="1">
    <citation type="submission" date="2021-06" db="EMBL/GenBank/DDBJ databases">
        <authorList>
            <person name="Palmer J.M."/>
        </authorList>
    </citation>
    <scope>NUCLEOTIDE SEQUENCE [LARGE SCALE GENOMIC DNA]</scope>
    <source>
        <strain evidence="1 2">GA_2019</strain>
        <tissue evidence="1">Muscle</tissue>
    </source>
</reference>
<sequence>MREVMCMVLRQLQLELLLGEESASGSAFFRCRRAPTPFSVPLSEEYLRELHACWALSRLSKDGRVLAVMHESVKAGLDRMPAVESAVASLIVSPDEALGPDVRCPHTQCWVTNDLLCKAYNADVPAGCLANSMAHLMFALSASLQDTGGAIGFSDAALQAFSLMTRELCRVMSFLI</sequence>
<gene>
    <name evidence="1" type="ORF">GOODEAATRI_005267</name>
</gene>
<dbReference type="EMBL" id="JAHRIO010000237">
    <property type="protein sequence ID" value="MEQ2157774.1"/>
    <property type="molecule type" value="Genomic_DNA"/>
</dbReference>
<proteinExistence type="predicted"/>